<feature type="region of interest" description="Disordered" evidence="1">
    <location>
        <begin position="1"/>
        <end position="22"/>
    </location>
</feature>
<name>A0ABY9PBC2_9GAMM</name>
<feature type="compositionally biased region" description="Basic residues" evidence="1">
    <location>
        <begin position="1"/>
        <end position="10"/>
    </location>
</feature>
<evidence type="ECO:0000313" key="3">
    <source>
        <dbReference type="Proteomes" id="UP001229313"/>
    </source>
</evidence>
<accession>A0ABY9PBC2</accession>
<evidence type="ECO:0000313" key="2">
    <source>
        <dbReference type="EMBL" id="WMT03340.1"/>
    </source>
</evidence>
<dbReference type="EMBL" id="CP133568">
    <property type="protein sequence ID" value="WMT03340.1"/>
    <property type="molecule type" value="Genomic_DNA"/>
</dbReference>
<organism evidence="2 3">
    <name type="scientific">Lysobacter yananisis</name>
    <dbReference type="NCBI Taxonomy" id="1003114"/>
    <lineage>
        <taxon>Bacteria</taxon>
        <taxon>Pseudomonadati</taxon>
        <taxon>Pseudomonadota</taxon>
        <taxon>Gammaproteobacteria</taxon>
        <taxon>Lysobacterales</taxon>
        <taxon>Lysobacteraceae</taxon>
        <taxon>Lysobacter</taxon>
    </lineage>
</organism>
<proteinExistence type="predicted"/>
<dbReference type="RefSeq" id="WP_309152117.1">
    <property type="nucleotide sequence ID" value="NZ_CP133568.1"/>
</dbReference>
<sequence length="169" mass="18182">MNAKHARPNARRPESSLGPEGLRKRSWESRGYAYLQAKITASADAALVAMCERYGLNKRQVIERLLLGQFSASDVFAAREGLSATEARHGAGSPEVCLPVAGADRGDVRAVVDFVTLHFDDPGKIHGVSSIICDCDGSYEDPLCKSVRRLEAWLRTAPGAAMSGESNHG</sequence>
<dbReference type="Proteomes" id="UP001229313">
    <property type="component" value="Chromosome"/>
</dbReference>
<reference evidence="2 3" key="1">
    <citation type="submission" date="2023-08" db="EMBL/GenBank/DDBJ databases">
        <title>The whole genome sequence of Lysobacter yananisis.</title>
        <authorList>
            <person name="Sun H."/>
        </authorList>
    </citation>
    <scope>NUCLEOTIDE SEQUENCE [LARGE SCALE GENOMIC DNA]</scope>
    <source>
        <strain evidence="2 3">SNNU513</strain>
    </source>
</reference>
<keyword evidence="3" id="KW-1185">Reference proteome</keyword>
<evidence type="ECO:0000256" key="1">
    <source>
        <dbReference type="SAM" id="MobiDB-lite"/>
    </source>
</evidence>
<gene>
    <name evidence="2" type="ORF">RDV84_00345</name>
</gene>
<protein>
    <submittedName>
        <fullName evidence="2">Uncharacterized protein</fullName>
    </submittedName>
</protein>